<dbReference type="Proteomes" id="UP001634393">
    <property type="component" value="Unassembled WGS sequence"/>
</dbReference>
<evidence type="ECO:0000313" key="2">
    <source>
        <dbReference type="Proteomes" id="UP001634393"/>
    </source>
</evidence>
<proteinExistence type="predicted"/>
<protein>
    <submittedName>
        <fullName evidence="1">Uncharacterized protein</fullName>
    </submittedName>
</protein>
<reference evidence="1 2" key="1">
    <citation type="submission" date="2024-12" db="EMBL/GenBank/DDBJ databases">
        <title>The unique morphological basis and parallel evolutionary history of personate flowers in Penstemon.</title>
        <authorList>
            <person name="Depatie T.H."/>
            <person name="Wessinger C.A."/>
        </authorList>
    </citation>
    <scope>NUCLEOTIDE SEQUENCE [LARGE SCALE GENOMIC DNA]</scope>
    <source>
        <strain evidence="1">WTNN_2</strain>
        <tissue evidence="1">Leaf</tissue>
    </source>
</reference>
<comment type="caution">
    <text evidence="1">The sequence shown here is derived from an EMBL/GenBank/DDBJ whole genome shotgun (WGS) entry which is preliminary data.</text>
</comment>
<name>A0ABD3UD80_9LAMI</name>
<organism evidence="1 2">
    <name type="scientific">Penstemon smallii</name>
    <dbReference type="NCBI Taxonomy" id="265156"/>
    <lineage>
        <taxon>Eukaryota</taxon>
        <taxon>Viridiplantae</taxon>
        <taxon>Streptophyta</taxon>
        <taxon>Embryophyta</taxon>
        <taxon>Tracheophyta</taxon>
        <taxon>Spermatophyta</taxon>
        <taxon>Magnoliopsida</taxon>
        <taxon>eudicotyledons</taxon>
        <taxon>Gunneridae</taxon>
        <taxon>Pentapetalae</taxon>
        <taxon>asterids</taxon>
        <taxon>lamiids</taxon>
        <taxon>Lamiales</taxon>
        <taxon>Plantaginaceae</taxon>
        <taxon>Cheloneae</taxon>
        <taxon>Penstemon</taxon>
    </lineage>
</organism>
<keyword evidence="2" id="KW-1185">Reference proteome</keyword>
<evidence type="ECO:0000313" key="1">
    <source>
        <dbReference type="EMBL" id="KAL3846247.1"/>
    </source>
</evidence>
<dbReference type="EMBL" id="JBJXBP010000002">
    <property type="protein sequence ID" value="KAL3846247.1"/>
    <property type="molecule type" value="Genomic_DNA"/>
</dbReference>
<accession>A0ABD3UD80</accession>
<sequence>MLIRRIALGVSNYIREDLAGHHELVVVCDGGDECGGGERLVHGGGASGGGGGGGERLLKEDEMELRDVLDGDGDEGGRYGVQEKFFGSILFLFELSKGI</sequence>
<dbReference type="AlphaFoldDB" id="A0ABD3UD80"/>
<gene>
    <name evidence="1" type="ORF">ACJIZ3_003650</name>
</gene>